<dbReference type="EMBL" id="SOEB01000007">
    <property type="protein sequence ID" value="TDX30186.1"/>
    <property type="molecule type" value="Genomic_DNA"/>
</dbReference>
<dbReference type="RefSeq" id="WP_075785740.1">
    <property type="nucleotide sequence ID" value="NZ_JAESIL010000113.1"/>
</dbReference>
<reference evidence="4" key="2">
    <citation type="submission" date="2021-01" db="EMBL/GenBank/DDBJ databases">
        <title>Draft genomes of Rhodovulum sulfidophilum.</title>
        <authorList>
            <person name="Guzman M.S."/>
        </authorList>
    </citation>
    <scope>NUCLEOTIDE SEQUENCE [LARGE SCALE GENOMIC DNA]</scope>
    <source>
        <strain evidence="4">AB19</strain>
    </source>
</reference>
<name>A0A4R8FU06_9RHOB</name>
<reference evidence="2 3" key="1">
    <citation type="submission" date="2019-03" db="EMBL/GenBank/DDBJ databases">
        <title>Genomic Encyclopedia of Type Strains, Phase IV (KMG-IV): sequencing the most valuable type-strain genomes for metagenomic binning, comparative biology and taxonomic classification.</title>
        <authorList>
            <person name="Goeker M."/>
        </authorList>
    </citation>
    <scope>NUCLEOTIDE SEQUENCE [LARGE SCALE GENOMIC DNA]</scope>
    <source>
        <strain evidence="2 3">JA181</strain>
    </source>
</reference>
<gene>
    <name evidence="2" type="ORF">EV657_107157</name>
    <name evidence="1" type="ORF">JMJ92_18560</name>
</gene>
<dbReference type="EMBL" id="JAESIL010000113">
    <property type="protein sequence ID" value="MBL3580132.1"/>
    <property type="molecule type" value="Genomic_DNA"/>
</dbReference>
<evidence type="ECO:0000313" key="4">
    <source>
        <dbReference type="Proteomes" id="UP000635853"/>
    </source>
</evidence>
<keyword evidence="4" id="KW-1185">Reference proteome</keyword>
<dbReference type="AlphaFoldDB" id="A0A4R8FU06"/>
<sequence>MALANTHVAGQRGSLVSSIIAAMVRIVENHPRTRALEKLNAISDEDLAARGLTRQDVIRRIFSDRFYL</sequence>
<reference evidence="1" key="3">
    <citation type="submission" date="2021-01" db="EMBL/GenBank/DDBJ databases">
        <authorList>
            <person name="Guzman M.S."/>
        </authorList>
    </citation>
    <scope>NUCLEOTIDE SEQUENCE</scope>
    <source>
        <strain evidence="1">AB19</strain>
    </source>
</reference>
<dbReference type="Proteomes" id="UP000295484">
    <property type="component" value="Unassembled WGS sequence"/>
</dbReference>
<evidence type="ECO:0000313" key="1">
    <source>
        <dbReference type="EMBL" id="MBL3580132.1"/>
    </source>
</evidence>
<proteinExistence type="predicted"/>
<organism evidence="2 3">
    <name type="scientific">Rhodovulum visakhapatnamense</name>
    <dbReference type="NCBI Taxonomy" id="364297"/>
    <lineage>
        <taxon>Bacteria</taxon>
        <taxon>Pseudomonadati</taxon>
        <taxon>Pseudomonadota</taxon>
        <taxon>Alphaproteobacteria</taxon>
        <taxon>Rhodobacterales</taxon>
        <taxon>Paracoccaceae</taxon>
        <taxon>Rhodovulum</taxon>
    </lineage>
</organism>
<comment type="caution">
    <text evidence="2">The sequence shown here is derived from an EMBL/GenBank/DDBJ whole genome shotgun (WGS) entry which is preliminary data.</text>
</comment>
<protein>
    <submittedName>
        <fullName evidence="1">DUF1127 domain-containing protein</fullName>
    </submittedName>
</protein>
<dbReference type="Proteomes" id="UP000635853">
    <property type="component" value="Unassembled WGS sequence"/>
</dbReference>
<evidence type="ECO:0000313" key="2">
    <source>
        <dbReference type="EMBL" id="TDX30186.1"/>
    </source>
</evidence>
<accession>A0A4R8FU06</accession>
<evidence type="ECO:0000313" key="3">
    <source>
        <dbReference type="Proteomes" id="UP000295484"/>
    </source>
</evidence>